<keyword evidence="1 2" id="KW-0812">Transmembrane</keyword>
<dbReference type="VEuPathDB" id="ToxoDB:TGFOU_206480A"/>
<name>A0A086K1A8_TOXGO</name>
<accession>A0A086K1A8</accession>
<gene>
    <name evidence="2" type="ORF">TGFOU_206480A</name>
</gene>
<proteinExistence type="predicted"/>
<organism evidence="2 3">
    <name type="scientific">Toxoplasma gondii FOU</name>
    <dbReference type="NCBI Taxonomy" id="943167"/>
    <lineage>
        <taxon>Eukaryota</taxon>
        <taxon>Sar</taxon>
        <taxon>Alveolata</taxon>
        <taxon>Apicomplexa</taxon>
        <taxon>Conoidasida</taxon>
        <taxon>Coccidia</taxon>
        <taxon>Eucoccidiorida</taxon>
        <taxon>Eimeriorina</taxon>
        <taxon>Sarcocystidae</taxon>
        <taxon>Toxoplasma</taxon>
    </lineage>
</organism>
<dbReference type="EMBL" id="AEYH02002515">
    <property type="protein sequence ID" value="KFG38176.1"/>
    <property type="molecule type" value="Genomic_DNA"/>
</dbReference>
<feature type="non-terminal residue" evidence="2">
    <location>
        <position position="152"/>
    </location>
</feature>
<feature type="transmembrane region" description="Helical" evidence="1">
    <location>
        <begin position="123"/>
        <end position="142"/>
    </location>
</feature>
<keyword evidence="1" id="KW-0472">Membrane</keyword>
<dbReference type="AlphaFoldDB" id="A0A086K1A8"/>
<reference evidence="2 3" key="1">
    <citation type="submission" date="2014-07" db="EMBL/GenBank/DDBJ databases">
        <authorList>
            <person name="Sibley D."/>
            <person name="Venepally P."/>
            <person name="Karamycheva S."/>
            <person name="Hadjithomas M."/>
            <person name="Khan A."/>
            <person name="Brunk B."/>
            <person name="Roos D."/>
            <person name="Caler E."/>
            <person name="Lorenzi H."/>
        </authorList>
    </citation>
    <scope>NUCLEOTIDE SEQUENCE [LARGE SCALE GENOMIC DNA]</scope>
    <source>
        <strain evidence="2 3">FOU</strain>
    </source>
</reference>
<evidence type="ECO:0000313" key="3">
    <source>
        <dbReference type="Proteomes" id="UP000028838"/>
    </source>
</evidence>
<comment type="caution">
    <text evidence="2">The sequence shown here is derived from an EMBL/GenBank/DDBJ whole genome shotgun (WGS) entry which is preliminary data.</text>
</comment>
<evidence type="ECO:0000313" key="2">
    <source>
        <dbReference type="EMBL" id="KFG38176.1"/>
    </source>
</evidence>
<dbReference type="Proteomes" id="UP000028838">
    <property type="component" value="Unassembled WGS sequence"/>
</dbReference>
<dbReference type="OrthoDB" id="346528at2759"/>
<protein>
    <submittedName>
        <fullName evidence="2">Putative transmembrane protein</fullName>
    </submittedName>
</protein>
<evidence type="ECO:0000256" key="1">
    <source>
        <dbReference type="SAM" id="Phobius"/>
    </source>
</evidence>
<keyword evidence="1" id="KW-1133">Transmembrane helix</keyword>
<sequence length="152" mass="16485">MAFSGLAAMASPPAATRAQLVSRRFLSGRLACPSAVSLTSGAPFSFAGAGPFSRCSILTRNPAASPSCLSIQTRFLGNRATGPQFDILDPKSINLREEARYVCRLFSVPTLNYLDFKQGCSSLRVFLFLAMMAGISLDLLLFHPPKSSYWNR</sequence>